<dbReference type="CDD" id="cd03801">
    <property type="entry name" value="GT4_PimA-like"/>
    <property type="match status" value="1"/>
</dbReference>
<evidence type="ECO:0000313" key="6">
    <source>
        <dbReference type="EMBL" id="AWI31834.1"/>
    </source>
</evidence>
<dbReference type="SUPFAM" id="SSF53756">
    <property type="entry name" value="UDP-Glycosyltransferase/glycogen phosphorylase"/>
    <property type="match status" value="1"/>
</dbReference>
<gene>
    <name evidence="6" type="ORF">DDW44_25875</name>
</gene>
<protein>
    <recommendedName>
        <fullName evidence="1">D-inositol 3-phosphate glycosyltransferase</fullName>
    </recommendedName>
</protein>
<evidence type="ECO:0000259" key="5">
    <source>
        <dbReference type="Pfam" id="PF13439"/>
    </source>
</evidence>
<organism evidence="6 7">
    <name type="scientific">Streptomyces tirandamycinicus</name>
    <dbReference type="NCBI Taxonomy" id="2174846"/>
    <lineage>
        <taxon>Bacteria</taxon>
        <taxon>Bacillati</taxon>
        <taxon>Actinomycetota</taxon>
        <taxon>Actinomycetes</taxon>
        <taxon>Kitasatosporales</taxon>
        <taxon>Streptomycetaceae</taxon>
        <taxon>Streptomyces</taxon>
    </lineage>
</organism>
<proteinExistence type="predicted"/>
<dbReference type="KEGG" id="stir:DDW44_25875"/>
<evidence type="ECO:0000313" key="7">
    <source>
        <dbReference type="Proteomes" id="UP000244900"/>
    </source>
</evidence>
<reference evidence="6 7" key="1">
    <citation type="submission" date="2018-05" db="EMBL/GenBank/DDBJ databases">
        <title>Complete genome sequence of sponge-derived Streptomyces sp. HNM0039.</title>
        <authorList>
            <person name="Huang X."/>
            <person name="Zhou S."/>
        </authorList>
    </citation>
    <scope>NUCLEOTIDE SEQUENCE [LARGE SCALE GENOMIC DNA]</scope>
    <source>
        <strain evidence="6 7">HNM0039</strain>
    </source>
</reference>
<dbReference type="Pfam" id="PF13439">
    <property type="entry name" value="Glyco_transf_4"/>
    <property type="match status" value="1"/>
</dbReference>
<dbReference type="EMBL" id="CP029188">
    <property type="protein sequence ID" value="AWI31834.1"/>
    <property type="molecule type" value="Genomic_DNA"/>
</dbReference>
<dbReference type="InterPro" id="IPR028098">
    <property type="entry name" value="Glyco_trans_4-like_N"/>
</dbReference>
<keyword evidence="7" id="KW-1185">Reference proteome</keyword>
<sequence>MVDQGHAVMRLRPVDPAEHGRAVPLSSCVCAGDKPVRATRRPPPRTRWSAIAPAARGTSAPRGRRSRSELEWLVEYDGVTVRRAHTTTIDVRHRSAGFVAARRHRAPPLFQKVSRDREARGAGPVPTGVLRTTPHRRPGQSLTGPTAAAYSRIRKLTMHIGFAGPVDLATLRSHLPEGVPAVYAFPYTGWLVRTWLEQGHRVTVYALSAELSECRVYGDGDPLRIVAVPQRHRARHRARDFFLFERRGLARAMREHPADVISAHWTYEFALAATDTGLPSCVTAHDAPLRAAWEMRSAFRWMRHSLALPAVHRATTLSAVSPYTVRHLRRCLGVRRHVEVIPNGVLLDSLPRAGAPRHHGEPVFASALQGWGRLKNGIGLLQAFRQVRDRLPAARLLMCGAGFGPGGPAENWAVGKGLHRGVEFAGPTAHPLLLQRLAREADVLVHPSRAENLPLTILEAMAVGVPVVAGGRSGGVPWVLDDGRAGVLTDVEDPAVLASDMTELFRDHERRVLLAERARKRVEGSFRLQDVARAYVDWFRTAC</sequence>
<keyword evidence="3" id="KW-0808">Transferase</keyword>
<evidence type="ECO:0000256" key="1">
    <source>
        <dbReference type="ARBA" id="ARBA00021292"/>
    </source>
</evidence>
<evidence type="ECO:0000256" key="2">
    <source>
        <dbReference type="ARBA" id="ARBA00022676"/>
    </source>
</evidence>
<feature type="domain" description="Glycosyltransferase subfamily 4-like N-terminal" evidence="5">
    <location>
        <begin position="191"/>
        <end position="345"/>
    </location>
</feature>
<feature type="region of interest" description="Disordered" evidence="4">
    <location>
        <begin position="115"/>
        <end position="144"/>
    </location>
</feature>
<dbReference type="Pfam" id="PF13692">
    <property type="entry name" value="Glyco_trans_1_4"/>
    <property type="match status" value="1"/>
</dbReference>
<dbReference type="Gene3D" id="3.40.50.2000">
    <property type="entry name" value="Glycogen Phosphorylase B"/>
    <property type="match status" value="2"/>
</dbReference>
<accession>A0A2S1SZJ6</accession>
<evidence type="ECO:0000256" key="4">
    <source>
        <dbReference type="SAM" id="MobiDB-lite"/>
    </source>
</evidence>
<name>A0A2S1SZJ6_9ACTN</name>
<dbReference type="PANTHER" id="PTHR12526">
    <property type="entry name" value="GLYCOSYLTRANSFERASE"/>
    <property type="match status" value="1"/>
</dbReference>
<evidence type="ECO:0000256" key="3">
    <source>
        <dbReference type="ARBA" id="ARBA00022679"/>
    </source>
</evidence>
<dbReference type="Proteomes" id="UP000244900">
    <property type="component" value="Chromosome"/>
</dbReference>
<keyword evidence="2" id="KW-0328">Glycosyltransferase</keyword>
<dbReference type="AlphaFoldDB" id="A0A2S1SZJ6"/>
<dbReference type="GO" id="GO:0016757">
    <property type="term" value="F:glycosyltransferase activity"/>
    <property type="evidence" value="ECO:0007669"/>
    <property type="project" value="UniProtKB-KW"/>
</dbReference>